<dbReference type="Gene3D" id="6.20.50.110">
    <property type="entry name" value="Methyltransferase, zinc-binding domain"/>
    <property type="match status" value="1"/>
</dbReference>
<gene>
    <name evidence="3" type="ORF">UV59_C0033G0016</name>
</gene>
<feature type="domain" description="Methyltransferase putative zinc binding" evidence="1">
    <location>
        <begin position="19"/>
        <end position="80"/>
    </location>
</feature>
<evidence type="ECO:0000313" key="4">
    <source>
        <dbReference type="Proteomes" id="UP000034543"/>
    </source>
</evidence>
<dbReference type="Pfam" id="PF08421">
    <property type="entry name" value="Methyltransf_13"/>
    <property type="match status" value="1"/>
</dbReference>
<dbReference type="AlphaFoldDB" id="A0A0G1FA38"/>
<organism evidence="3 4">
    <name type="scientific">Candidatus Gottesmanbacteria bacterium GW2011_GWA1_43_11</name>
    <dbReference type="NCBI Taxonomy" id="1618436"/>
    <lineage>
        <taxon>Bacteria</taxon>
        <taxon>Candidatus Gottesmaniibacteriota</taxon>
    </lineage>
</organism>
<evidence type="ECO:0000259" key="2">
    <source>
        <dbReference type="Pfam" id="PF08484"/>
    </source>
</evidence>
<dbReference type="SUPFAM" id="SSF53335">
    <property type="entry name" value="S-adenosyl-L-methionine-dependent methyltransferases"/>
    <property type="match status" value="1"/>
</dbReference>
<protein>
    <recommendedName>
        <fullName evidence="5">C-methyltransferase</fullName>
    </recommendedName>
</protein>
<dbReference type="STRING" id="1618436.UV59_C0033G0016"/>
<dbReference type="Gene3D" id="6.10.250.3100">
    <property type="match status" value="1"/>
</dbReference>
<comment type="caution">
    <text evidence="3">The sequence shown here is derived from an EMBL/GenBank/DDBJ whole genome shotgun (WGS) entry which is preliminary data.</text>
</comment>
<proteinExistence type="predicted"/>
<feature type="domain" description="C-methyltransferase" evidence="2">
    <location>
        <begin position="261"/>
        <end position="416"/>
    </location>
</feature>
<dbReference type="InterPro" id="IPR038576">
    <property type="entry name" value="Methyltransf_Zn-bd_dom_put_sf"/>
</dbReference>
<reference evidence="3 4" key="1">
    <citation type="journal article" date="2015" name="Nature">
        <title>rRNA introns, odd ribosomes, and small enigmatic genomes across a large radiation of phyla.</title>
        <authorList>
            <person name="Brown C.T."/>
            <person name="Hug L.A."/>
            <person name="Thomas B.C."/>
            <person name="Sharon I."/>
            <person name="Castelle C.J."/>
            <person name="Singh A."/>
            <person name="Wilkins M.J."/>
            <person name="Williams K.H."/>
            <person name="Banfield J.F."/>
        </authorList>
    </citation>
    <scope>NUCLEOTIDE SEQUENCE [LARGE SCALE GENOMIC DNA]</scope>
</reference>
<dbReference type="PATRIC" id="fig|1618436.3.peg.1324"/>
<dbReference type="EMBL" id="LCFB01000033">
    <property type="protein sequence ID" value="KKS83718.1"/>
    <property type="molecule type" value="Genomic_DNA"/>
</dbReference>
<dbReference type="PANTHER" id="PTHR43861:SF5">
    <property type="entry name" value="BLL5978 PROTEIN"/>
    <property type="match status" value="1"/>
</dbReference>
<evidence type="ECO:0008006" key="5">
    <source>
        <dbReference type="Google" id="ProtNLM"/>
    </source>
</evidence>
<evidence type="ECO:0000313" key="3">
    <source>
        <dbReference type="EMBL" id="KKS83718.1"/>
    </source>
</evidence>
<dbReference type="InterPro" id="IPR013691">
    <property type="entry name" value="MeTrfase_14"/>
</dbReference>
<accession>A0A0G1FA38</accession>
<name>A0A0G1FA38_9BACT</name>
<dbReference type="Gene3D" id="3.40.50.720">
    <property type="entry name" value="NAD(P)-binding Rossmann-like Domain"/>
    <property type="match status" value="1"/>
</dbReference>
<sequence>MSLNYPKHHFVNDGHQNRCQVCNSDKLHLVLDLGYQPLCNTLLTKDALNQPEKTYPLRMLSCQKCTCVQLDYCVPGSEVYHPEYPYRSGITKELTQYQKDISGSLIKKFDLKPHDLIVDVGSNDGTLLSGFKNKGIRVLGVEPTNIAKIAKFSGIDTIQAFFDIKLAQKIKKKYGEASLIITTNTFAHMQTLGEFIMGAYNLLRKDGAFINETHYLLDVVNGGQFDTIYHEHLRTYSLKAYITLFAPYDFTVTHVERGDRYGGNIRVFATKEKNRKVNASVKKLLQLEKKQGLRKLATYQKFADRVKKARFEFMDFLLETKKAGKSVVGDACPARAATLLNYYGIDSELMPYITEQPTSLKLNRYLPGKHIPIVNNQRLIDEQPDYVVILAWHYAKPIMERLKARGLKSDFIIPLPDFRIIRNSLDNK</sequence>
<dbReference type="Proteomes" id="UP000034543">
    <property type="component" value="Unassembled WGS sequence"/>
</dbReference>
<evidence type="ECO:0000259" key="1">
    <source>
        <dbReference type="Pfam" id="PF08421"/>
    </source>
</evidence>
<dbReference type="InterPro" id="IPR029063">
    <property type="entry name" value="SAM-dependent_MTases_sf"/>
</dbReference>
<dbReference type="PANTHER" id="PTHR43861">
    <property type="entry name" value="TRANS-ACONITATE 2-METHYLTRANSFERASE-RELATED"/>
    <property type="match status" value="1"/>
</dbReference>
<dbReference type="Pfam" id="PF08484">
    <property type="entry name" value="Methyltransf_14"/>
    <property type="match status" value="1"/>
</dbReference>
<dbReference type="InterPro" id="IPR013630">
    <property type="entry name" value="Methyltransf_Zn-bd_dom_put"/>
</dbReference>
<dbReference type="Gene3D" id="3.40.50.150">
    <property type="entry name" value="Vaccinia Virus protein VP39"/>
    <property type="match status" value="1"/>
</dbReference>
<dbReference type="Pfam" id="PF13489">
    <property type="entry name" value="Methyltransf_23"/>
    <property type="match status" value="1"/>
</dbReference>